<name>A0A166N2D1_EXIGL</name>
<evidence type="ECO:0000313" key="3">
    <source>
        <dbReference type="Proteomes" id="UP000077266"/>
    </source>
</evidence>
<keyword evidence="3" id="KW-1185">Reference proteome</keyword>
<proteinExistence type="predicted"/>
<evidence type="ECO:0000256" key="1">
    <source>
        <dbReference type="SAM" id="MobiDB-lite"/>
    </source>
</evidence>
<feature type="region of interest" description="Disordered" evidence="1">
    <location>
        <begin position="1"/>
        <end position="65"/>
    </location>
</feature>
<evidence type="ECO:0000313" key="2">
    <source>
        <dbReference type="EMBL" id="KZV78677.1"/>
    </source>
</evidence>
<protein>
    <submittedName>
        <fullName evidence="2">Uncharacterized protein</fullName>
    </submittedName>
</protein>
<reference evidence="2 3" key="1">
    <citation type="journal article" date="2016" name="Mol. Biol. Evol.">
        <title>Comparative Genomics of Early-Diverging Mushroom-Forming Fungi Provides Insights into the Origins of Lignocellulose Decay Capabilities.</title>
        <authorList>
            <person name="Nagy L.G."/>
            <person name="Riley R."/>
            <person name="Tritt A."/>
            <person name="Adam C."/>
            <person name="Daum C."/>
            <person name="Floudas D."/>
            <person name="Sun H."/>
            <person name="Yadav J.S."/>
            <person name="Pangilinan J."/>
            <person name="Larsson K.H."/>
            <person name="Matsuura K."/>
            <person name="Barry K."/>
            <person name="Labutti K."/>
            <person name="Kuo R."/>
            <person name="Ohm R.A."/>
            <person name="Bhattacharya S.S."/>
            <person name="Shirouzu T."/>
            <person name="Yoshinaga Y."/>
            <person name="Martin F.M."/>
            <person name="Grigoriev I.V."/>
            <person name="Hibbett D.S."/>
        </authorList>
    </citation>
    <scope>NUCLEOTIDE SEQUENCE [LARGE SCALE GENOMIC DNA]</scope>
    <source>
        <strain evidence="2 3">HHB12029</strain>
    </source>
</reference>
<organism evidence="2 3">
    <name type="scientific">Exidia glandulosa HHB12029</name>
    <dbReference type="NCBI Taxonomy" id="1314781"/>
    <lineage>
        <taxon>Eukaryota</taxon>
        <taxon>Fungi</taxon>
        <taxon>Dikarya</taxon>
        <taxon>Basidiomycota</taxon>
        <taxon>Agaricomycotina</taxon>
        <taxon>Agaricomycetes</taxon>
        <taxon>Auriculariales</taxon>
        <taxon>Exidiaceae</taxon>
        <taxon>Exidia</taxon>
    </lineage>
</organism>
<dbReference type="InParanoid" id="A0A166N2D1"/>
<dbReference type="Proteomes" id="UP000077266">
    <property type="component" value="Unassembled WGS sequence"/>
</dbReference>
<dbReference type="AlphaFoldDB" id="A0A166N2D1"/>
<sequence length="65" mass="7730">MMRKRDSESSPHWQQRPAPFSAMKDHIVTYQCRRWGMDSPKPAKPGSGEESMQDMSERMKTQFRR</sequence>
<dbReference type="EMBL" id="KV426795">
    <property type="protein sequence ID" value="KZV78677.1"/>
    <property type="molecule type" value="Genomic_DNA"/>
</dbReference>
<accession>A0A166N2D1</accession>
<feature type="compositionally biased region" description="Basic and acidic residues" evidence="1">
    <location>
        <begin position="55"/>
        <end position="65"/>
    </location>
</feature>
<gene>
    <name evidence="2" type="ORF">EXIGLDRAFT_737008</name>
</gene>